<organism evidence="1 2">
    <name type="scientific">Protopolystoma xenopodis</name>
    <dbReference type="NCBI Taxonomy" id="117903"/>
    <lineage>
        <taxon>Eukaryota</taxon>
        <taxon>Metazoa</taxon>
        <taxon>Spiralia</taxon>
        <taxon>Lophotrochozoa</taxon>
        <taxon>Platyhelminthes</taxon>
        <taxon>Monogenea</taxon>
        <taxon>Polyopisthocotylea</taxon>
        <taxon>Polystomatidea</taxon>
        <taxon>Polystomatidae</taxon>
        <taxon>Protopolystoma</taxon>
    </lineage>
</organism>
<dbReference type="GO" id="GO:0051959">
    <property type="term" value="F:dynein light intermediate chain binding"/>
    <property type="evidence" value="ECO:0007669"/>
    <property type="project" value="InterPro"/>
</dbReference>
<dbReference type="AlphaFoldDB" id="A0A3S5AJ19"/>
<accession>A0A3S5AJ19</accession>
<dbReference type="GO" id="GO:0045505">
    <property type="term" value="F:dynein intermediate chain binding"/>
    <property type="evidence" value="ECO:0007669"/>
    <property type="project" value="InterPro"/>
</dbReference>
<dbReference type="EMBL" id="CAAALY010034576">
    <property type="protein sequence ID" value="VEL17873.1"/>
    <property type="molecule type" value="Genomic_DNA"/>
</dbReference>
<dbReference type="PANTHER" id="PTHR22878:SF68">
    <property type="entry name" value="DYNEIN HEAVY CHAIN 6, AXONEMAL-LIKE"/>
    <property type="match status" value="1"/>
</dbReference>
<dbReference type="Gene3D" id="3.40.50.300">
    <property type="entry name" value="P-loop containing nucleotide triphosphate hydrolases"/>
    <property type="match status" value="1"/>
</dbReference>
<dbReference type="Proteomes" id="UP000784294">
    <property type="component" value="Unassembled WGS sequence"/>
</dbReference>
<dbReference type="PANTHER" id="PTHR22878">
    <property type="entry name" value="DYNEIN HEAVY CHAIN 6, AXONEMAL-LIKE-RELATED"/>
    <property type="match status" value="1"/>
</dbReference>
<dbReference type="InterPro" id="IPR027417">
    <property type="entry name" value="P-loop_NTPase"/>
</dbReference>
<dbReference type="GO" id="GO:0007018">
    <property type="term" value="P:microtubule-based movement"/>
    <property type="evidence" value="ECO:0007669"/>
    <property type="project" value="InterPro"/>
</dbReference>
<dbReference type="OrthoDB" id="5593012at2759"/>
<dbReference type="Pfam" id="PF12775">
    <property type="entry name" value="AAA_7"/>
    <property type="match status" value="1"/>
</dbReference>
<reference evidence="1" key="1">
    <citation type="submission" date="2018-11" db="EMBL/GenBank/DDBJ databases">
        <authorList>
            <consortium name="Pathogen Informatics"/>
        </authorList>
    </citation>
    <scope>NUCLEOTIDE SEQUENCE</scope>
</reference>
<evidence type="ECO:0000313" key="2">
    <source>
        <dbReference type="Proteomes" id="UP000784294"/>
    </source>
</evidence>
<keyword evidence="2" id="KW-1185">Reference proteome</keyword>
<sequence length="134" mass="15070">MARGTLNRIAEPQNYIPVFLNFSAQTNSNRTQEMIEAKLEKKKKGVLGAPANKRIVLFVDDLNMPRMDTYGSQPPIELLRQIQDFSGLYDRDKLTWIQLRDMTLSAACGPPGGGRNPITPRMLRHFAVFAIPAP</sequence>
<dbReference type="SUPFAM" id="SSF52540">
    <property type="entry name" value="P-loop containing nucleoside triphosphate hydrolases"/>
    <property type="match status" value="1"/>
</dbReference>
<feature type="non-terminal residue" evidence="1">
    <location>
        <position position="134"/>
    </location>
</feature>
<dbReference type="InterPro" id="IPR026983">
    <property type="entry name" value="DHC"/>
</dbReference>
<evidence type="ECO:0000313" key="1">
    <source>
        <dbReference type="EMBL" id="VEL17873.1"/>
    </source>
</evidence>
<protein>
    <submittedName>
        <fullName evidence="1">Uncharacterized protein</fullName>
    </submittedName>
</protein>
<dbReference type="GO" id="GO:0030286">
    <property type="term" value="C:dynein complex"/>
    <property type="evidence" value="ECO:0007669"/>
    <property type="project" value="InterPro"/>
</dbReference>
<proteinExistence type="predicted"/>
<comment type="caution">
    <text evidence="1">The sequence shown here is derived from an EMBL/GenBank/DDBJ whole genome shotgun (WGS) entry which is preliminary data.</text>
</comment>
<name>A0A3S5AJ19_9PLAT</name>
<gene>
    <name evidence="1" type="ORF">PXEA_LOCUS11313</name>
</gene>